<comment type="caution">
    <text evidence="1">The sequence shown here is derived from an EMBL/GenBank/DDBJ whole genome shotgun (WGS) entry which is preliminary data.</text>
</comment>
<evidence type="ECO:0000313" key="1">
    <source>
        <dbReference type="EMBL" id="KAJ3603394.1"/>
    </source>
</evidence>
<sequence length="148" mass="17112">MDAFICGQCRVTTLPRLVVDTICSRLQRPMGRRKGPILQEMCCDGISRKTAKDPATGWQLRKFVDPLKKYDPLSHGSCETTAGCSRSNNSRRDVTRKPRMARLPMYPQFKENWEDINTNGRHQTRLEDAIRKAWPYNEGIPMTYLNHL</sequence>
<keyword evidence="2" id="KW-1185">Reference proteome</keyword>
<accession>A0A9Q0E9M2</accession>
<dbReference type="EMBL" id="JANIIK010000046">
    <property type="protein sequence ID" value="KAJ3603394.1"/>
    <property type="molecule type" value="Genomic_DNA"/>
</dbReference>
<gene>
    <name evidence="1" type="ORF">NHX12_031136</name>
</gene>
<name>A0A9Q0E9M2_9TELE</name>
<dbReference type="Proteomes" id="UP001148018">
    <property type="component" value="Unassembled WGS sequence"/>
</dbReference>
<dbReference type="AlphaFoldDB" id="A0A9Q0E9M2"/>
<reference evidence="1" key="1">
    <citation type="submission" date="2022-07" db="EMBL/GenBank/DDBJ databases">
        <title>Chromosome-level genome of Muraenolepis orangiensis.</title>
        <authorList>
            <person name="Kim J."/>
        </authorList>
    </citation>
    <scope>NUCLEOTIDE SEQUENCE</scope>
    <source>
        <strain evidence="1">KU_S4_2022</strain>
        <tissue evidence="1">Muscle</tissue>
    </source>
</reference>
<proteinExistence type="predicted"/>
<organism evidence="1 2">
    <name type="scientific">Muraenolepis orangiensis</name>
    <name type="common">Patagonian moray cod</name>
    <dbReference type="NCBI Taxonomy" id="630683"/>
    <lineage>
        <taxon>Eukaryota</taxon>
        <taxon>Metazoa</taxon>
        <taxon>Chordata</taxon>
        <taxon>Craniata</taxon>
        <taxon>Vertebrata</taxon>
        <taxon>Euteleostomi</taxon>
        <taxon>Actinopterygii</taxon>
        <taxon>Neopterygii</taxon>
        <taxon>Teleostei</taxon>
        <taxon>Neoteleostei</taxon>
        <taxon>Acanthomorphata</taxon>
        <taxon>Zeiogadaria</taxon>
        <taxon>Gadariae</taxon>
        <taxon>Gadiformes</taxon>
        <taxon>Muraenolepidoidei</taxon>
        <taxon>Muraenolepididae</taxon>
        <taxon>Muraenolepis</taxon>
    </lineage>
</organism>
<protein>
    <submittedName>
        <fullName evidence="1">Uncharacterized protein</fullName>
    </submittedName>
</protein>
<evidence type="ECO:0000313" key="2">
    <source>
        <dbReference type="Proteomes" id="UP001148018"/>
    </source>
</evidence>